<evidence type="ECO:0000313" key="1">
    <source>
        <dbReference type="EMBL" id="PXX51823.1"/>
    </source>
</evidence>
<gene>
    <name evidence="1" type="ORF">DFR60_109227</name>
</gene>
<dbReference type="EMBL" id="QJKD01000009">
    <property type="protein sequence ID" value="PXX51823.1"/>
    <property type="molecule type" value="Genomic_DNA"/>
</dbReference>
<proteinExistence type="predicted"/>
<dbReference type="RefSeq" id="WP_110324137.1">
    <property type="nucleotide sequence ID" value="NZ_QJKD01000009.1"/>
</dbReference>
<organism evidence="1 2">
    <name type="scientific">Hungatella effluvii</name>
    <dbReference type="NCBI Taxonomy" id="1096246"/>
    <lineage>
        <taxon>Bacteria</taxon>
        <taxon>Bacillati</taxon>
        <taxon>Bacillota</taxon>
        <taxon>Clostridia</taxon>
        <taxon>Lachnospirales</taxon>
        <taxon>Lachnospiraceae</taxon>
        <taxon>Hungatella</taxon>
    </lineage>
</organism>
<evidence type="ECO:0000313" key="2">
    <source>
        <dbReference type="Proteomes" id="UP000248057"/>
    </source>
</evidence>
<keyword evidence="2" id="KW-1185">Reference proteome</keyword>
<reference evidence="1 2" key="1">
    <citation type="submission" date="2018-05" db="EMBL/GenBank/DDBJ databases">
        <title>Genomic Encyclopedia of Type Strains, Phase IV (KMG-IV): sequencing the most valuable type-strain genomes for metagenomic binning, comparative biology and taxonomic classification.</title>
        <authorList>
            <person name="Goeker M."/>
        </authorList>
    </citation>
    <scope>NUCLEOTIDE SEQUENCE [LARGE SCALE GENOMIC DNA]</scope>
    <source>
        <strain evidence="1 2">DSM 24995</strain>
    </source>
</reference>
<name>A0A2V3Y148_9FIRM</name>
<dbReference type="Proteomes" id="UP000248057">
    <property type="component" value="Unassembled WGS sequence"/>
</dbReference>
<dbReference type="AlphaFoldDB" id="A0A2V3Y148"/>
<protein>
    <submittedName>
        <fullName evidence="1">Uncharacterized protein</fullName>
    </submittedName>
</protein>
<accession>A0A2V3Y148</accession>
<comment type="caution">
    <text evidence="1">The sequence shown here is derived from an EMBL/GenBank/DDBJ whole genome shotgun (WGS) entry which is preliminary data.</text>
</comment>
<dbReference type="GeneID" id="86062863"/>
<sequence length="131" mass="15065">MSGKSPSGALSPYYYKGGYFHGIHYGSYFDDAESLYKMIEKEERFILESPEQRRIMIDLYETSLTPEVLEAVMRHIGRLSPRIVKLSIAADRKSLRVLRCAMKKAGVLDDGRYYLCTDMEEGKTWLVSDHS</sequence>